<dbReference type="InParanoid" id="A0A2K3DMV6"/>
<dbReference type="Gramene" id="PNW81869">
    <property type="protein sequence ID" value="PNW81869"/>
    <property type="gene ID" value="CHLRE_06g263841v5"/>
</dbReference>
<dbReference type="EMBL" id="CM008967">
    <property type="protein sequence ID" value="PNW81869.1"/>
    <property type="molecule type" value="Genomic_DNA"/>
</dbReference>
<dbReference type="PaxDb" id="3055-EDP08272"/>
<feature type="transmembrane region" description="Helical" evidence="1">
    <location>
        <begin position="14"/>
        <end position="31"/>
    </location>
</feature>
<evidence type="ECO:0000313" key="2">
    <source>
        <dbReference type="EMBL" id="PNW81869.1"/>
    </source>
</evidence>
<reference evidence="2 3" key="1">
    <citation type="journal article" date="2007" name="Science">
        <title>The Chlamydomonas genome reveals the evolution of key animal and plant functions.</title>
        <authorList>
            <person name="Merchant S.S."/>
            <person name="Prochnik S.E."/>
            <person name="Vallon O."/>
            <person name="Harris E.H."/>
            <person name="Karpowicz S.J."/>
            <person name="Witman G.B."/>
            <person name="Terry A."/>
            <person name="Salamov A."/>
            <person name="Fritz-Laylin L.K."/>
            <person name="Marechal-Drouard L."/>
            <person name="Marshall W.F."/>
            <person name="Qu L.H."/>
            <person name="Nelson D.R."/>
            <person name="Sanderfoot A.A."/>
            <person name="Spalding M.H."/>
            <person name="Kapitonov V.V."/>
            <person name="Ren Q."/>
            <person name="Ferris P."/>
            <person name="Lindquist E."/>
            <person name="Shapiro H."/>
            <person name="Lucas S.M."/>
            <person name="Grimwood J."/>
            <person name="Schmutz J."/>
            <person name="Cardol P."/>
            <person name="Cerutti H."/>
            <person name="Chanfreau G."/>
            <person name="Chen C.L."/>
            <person name="Cognat V."/>
            <person name="Croft M.T."/>
            <person name="Dent R."/>
            <person name="Dutcher S."/>
            <person name="Fernandez E."/>
            <person name="Fukuzawa H."/>
            <person name="Gonzalez-Ballester D."/>
            <person name="Gonzalez-Halphen D."/>
            <person name="Hallmann A."/>
            <person name="Hanikenne M."/>
            <person name="Hippler M."/>
            <person name="Inwood W."/>
            <person name="Jabbari K."/>
            <person name="Kalanon M."/>
            <person name="Kuras R."/>
            <person name="Lefebvre P.A."/>
            <person name="Lemaire S.D."/>
            <person name="Lobanov A.V."/>
            <person name="Lohr M."/>
            <person name="Manuell A."/>
            <person name="Meier I."/>
            <person name="Mets L."/>
            <person name="Mittag M."/>
            <person name="Mittelmeier T."/>
            <person name="Moroney J.V."/>
            <person name="Moseley J."/>
            <person name="Napoli C."/>
            <person name="Nedelcu A.M."/>
            <person name="Niyogi K."/>
            <person name="Novoselov S.V."/>
            <person name="Paulsen I.T."/>
            <person name="Pazour G."/>
            <person name="Purton S."/>
            <person name="Ral J.P."/>
            <person name="Riano-Pachon D.M."/>
            <person name="Riekhof W."/>
            <person name="Rymarquis L."/>
            <person name="Schroda M."/>
            <person name="Stern D."/>
            <person name="Umen J."/>
            <person name="Willows R."/>
            <person name="Wilson N."/>
            <person name="Zimmer S.L."/>
            <person name="Allmer J."/>
            <person name="Balk J."/>
            <person name="Bisova K."/>
            <person name="Chen C.J."/>
            <person name="Elias M."/>
            <person name="Gendler K."/>
            <person name="Hauser C."/>
            <person name="Lamb M.R."/>
            <person name="Ledford H."/>
            <person name="Long J.C."/>
            <person name="Minagawa J."/>
            <person name="Page M.D."/>
            <person name="Pan J."/>
            <person name="Pootakham W."/>
            <person name="Roje S."/>
            <person name="Rose A."/>
            <person name="Stahlberg E."/>
            <person name="Terauchi A.M."/>
            <person name="Yang P."/>
            <person name="Ball S."/>
            <person name="Bowler C."/>
            <person name="Dieckmann C.L."/>
            <person name="Gladyshev V.N."/>
            <person name="Green P."/>
            <person name="Jorgensen R."/>
            <person name="Mayfield S."/>
            <person name="Mueller-Roeber B."/>
            <person name="Rajamani S."/>
            <person name="Sayre R.T."/>
            <person name="Brokstein P."/>
            <person name="Dubchak I."/>
            <person name="Goodstein D."/>
            <person name="Hornick L."/>
            <person name="Huang Y.W."/>
            <person name="Jhaveri J."/>
            <person name="Luo Y."/>
            <person name="Martinez D."/>
            <person name="Ngau W.C."/>
            <person name="Otillar B."/>
            <person name="Poliakov A."/>
            <person name="Porter A."/>
            <person name="Szajkowski L."/>
            <person name="Werner G."/>
            <person name="Zhou K."/>
            <person name="Grigoriev I.V."/>
            <person name="Rokhsar D.S."/>
            <person name="Grossman A.R."/>
        </authorList>
    </citation>
    <scope>NUCLEOTIDE SEQUENCE [LARGE SCALE GENOMIC DNA]</scope>
    <source>
        <strain evidence="3">CC-503</strain>
    </source>
</reference>
<dbReference type="KEGG" id="cre:CHLRE_06g263841v5"/>
<dbReference type="AlphaFoldDB" id="A0A2K3DMV6"/>
<keyword evidence="1" id="KW-0812">Transmembrane</keyword>
<sequence>MTASGAVALADYDMIMRGIGAGHVILAILYFKHATARAEKSATGRLVAALFTLQHVGAVATILVAISAGGAKDWGATSLALHGTWGFGMLLTEGLQNILAGLIGSI</sequence>
<dbReference type="Proteomes" id="UP000006906">
    <property type="component" value="Chromosome 6"/>
</dbReference>
<keyword evidence="1" id="KW-0472">Membrane</keyword>
<name>A0A2K3DMV6_CHLRE</name>
<organism evidence="2 3">
    <name type="scientific">Chlamydomonas reinhardtii</name>
    <name type="common">Chlamydomonas smithii</name>
    <dbReference type="NCBI Taxonomy" id="3055"/>
    <lineage>
        <taxon>Eukaryota</taxon>
        <taxon>Viridiplantae</taxon>
        <taxon>Chlorophyta</taxon>
        <taxon>core chlorophytes</taxon>
        <taxon>Chlorophyceae</taxon>
        <taxon>CS clade</taxon>
        <taxon>Chlamydomonadales</taxon>
        <taxon>Chlamydomonadaceae</taxon>
        <taxon>Chlamydomonas</taxon>
    </lineage>
</organism>
<dbReference type="RefSeq" id="XP_042923542.1">
    <property type="nucleotide sequence ID" value="XM_043062836.1"/>
</dbReference>
<protein>
    <submittedName>
        <fullName evidence="2">Uncharacterized protein</fullName>
    </submittedName>
</protein>
<feature type="transmembrane region" description="Helical" evidence="1">
    <location>
        <begin position="43"/>
        <end position="68"/>
    </location>
</feature>
<gene>
    <name evidence="2" type="ORF">CHLRE_06g263841v5</name>
</gene>
<evidence type="ECO:0000256" key="1">
    <source>
        <dbReference type="SAM" id="Phobius"/>
    </source>
</evidence>
<evidence type="ECO:0000313" key="3">
    <source>
        <dbReference type="Proteomes" id="UP000006906"/>
    </source>
</evidence>
<keyword evidence="1" id="KW-1133">Transmembrane helix</keyword>
<dbReference type="GeneID" id="66053624"/>
<dbReference type="ExpressionAtlas" id="A0A2K3DMV6">
    <property type="expression patterns" value="baseline and differential"/>
</dbReference>
<keyword evidence="3" id="KW-1185">Reference proteome</keyword>
<proteinExistence type="predicted"/>
<accession>A0A2K3DMV6</accession>